<accession>A0A1G2Q4E7</accession>
<evidence type="ECO:0000313" key="7">
    <source>
        <dbReference type="Proteomes" id="UP000178199"/>
    </source>
</evidence>
<dbReference type="EC" id="3.2.2.-" evidence="5"/>
<comment type="similarity">
    <text evidence="1 5">Belongs to the DNA glycosylase MPG family.</text>
</comment>
<dbReference type="Gene3D" id="3.10.300.10">
    <property type="entry name" value="Methylpurine-DNA glycosylase (MPG)"/>
    <property type="match status" value="1"/>
</dbReference>
<dbReference type="HAMAP" id="MF_00527">
    <property type="entry name" value="3MGH"/>
    <property type="match status" value="1"/>
</dbReference>
<keyword evidence="4 5" id="KW-0234">DNA repair</keyword>
<dbReference type="EMBL" id="MHTD01000032">
    <property type="protein sequence ID" value="OHA55460.1"/>
    <property type="molecule type" value="Genomic_DNA"/>
</dbReference>
<evidence type="ECO:0000256" key="2">
    <source>
        <dbReference type="ARBA" id="ARBA00022763"/>
    </source>
</evidence>
<name>A0A1G2Q4E7_9BACT</name>
<sequence>MSRKLGRRFFNRPTIKVARDLLGCYLVRKIGNKVIRVRITETEGYIGPNDRASHASRGRTPRTKIMFGNPGYFYIYLIYGMYYCLNVVTEKRGFPAAVLIRAVTLKNNNGAFCPRWDKKPAGDFGAKITKTDGPGKLCRYFKVDKSLNNKDSVTSQQLWFEGGKLLRTERIMSGKRIGVSYAGVWQHKPWRFYIKIRLSKRRAH</sequence>
<dbReference type="SUPFAM" id="SSF50486">
    <property type="entry name" value="FMT C-terminal domain-like"/>
    <property type="match status" value="1"/>
</dbReference>
<organism evidence="6 7">
    <name type="scientific">Candidatus Veblenbacteria bacterium RIFOXYC1_FULL_42_9</name>
    <dbReference type="NCBI Taxonomy" id="1802427"/>
    <lineage>
        <taxon>Bacteria</taxon>
        <taxon>Candidatus Vebleniibacteriota</taxon>
    </lineage>
</organism>
<dbReference type="PANTHER" id="PTHR10429">
    <property type="entry name" value="DNA-3-METHYLADENINE GLYCOSYLASE"/>
    <property type="match status" value="1"/>
</dbReference>
<dbReference type="AlphaFoldDB" id="A0A1G2Q4E7"/>
<comment type="caution">
    <text evidence="6">The sequence shown here is derived from an EMBL/GenBank/DDBJ whole genome shotgun (WGS) entry which is preliminary data.</text>
</comment>
<dbReference type="Pfam" id="PF02245">
    <property type="entry name" value="Pur_DNA_glyco"/>
    <property type="match status" value="1"/>
</dbReference>
<dbReference type="InterPro" id="IPR036995">
    <property type="entry name" value="MPG_sf"/>
</dbReference>
<reference evidence="6 7" key="1">
    <citation type="journal article" date="2016" name="Nat. Commun.">
        <title>Thousands of microbial genomes shed light on interconnected biogeochemical processes in an aquifer system.</title>
        <authorList>
            <person name="Anantharaman K."/>
            <person name="Brown C.T."/>
            <person name="Hug L.A."/>
            <person name="Sharon I."/>
            <person name="Castelle C.J."/>
            <person name="Probst A.J."/>
            <person name="Thomas B.C."/>
            <person name="Singh A."/>
            <person name="Wilkins M.J."/>
            <person name="Karaoz U."/>
            <person name="Brodie E.L."/>
            <person name="Williams K.H."/>
            <person name="Hubbard S.S."/>
            <person name="Banfield J.F."/>
        </authorList>
    </citation>
    <scope>NUCLEOTIDE SEQUENCE [LARGE SCALE GENOMIC DNA]</scope>
</reference>
<proteinExistence type="inferred from homology"/>
<dbReference type="Proteomes" id="UP000178199">
    <property type="component" value="Unassembled WGS sequence"/>
</dbReference>
<dbReference type="NCBIfam" id="TIGR00567">
    <property type="entry name" value="3mg"/>
    <property type="match status" value="1"/>
</dbReference>
<keyword evidence="2 5" id="KW-0227">DNA damage</keyword>
<dbReference type="InterPro" id="IPR011034">
    <property type="entry name" value="Formyl_transferase-like_C_sf"/>
</dbReference>
<evidence type="ECO:0000256" key="3">
    <source>
        <dbReference type="ARBA" id="ARBA00022801"/>
    </source>
</evidence>
<dbReference type="GO" id="GO:0003905">
    <property type="term" value="F:alkylbase DNA N-glycosylase activity"/>
    <property type="evidence" value="ECO:0007669"/>
    <property type="project" value="InterPro"/>
</dbReference>
<dbReference type="GO" id="GO:0003677">
    <property type="term" value="F:DNA binding"/>
    <property type="evidence" value="ECO:0007669"/>
    <property type="project" value="InterPro"/>
</dbReference>
<dbReference type="InterPro" id="IPR003180">
    <property type="entry name" value="MPG"/>
</dbReference>
<evidence type="ECO:0000256" key="5">
    <source>
        <dbReference type="HAMAP-Rule" id="MF_00527"/>
    </source>
</evidence>
<gene>
    <name evidence="6" type="ORF">A2429_00875</name>
</gene>
<evidence type="ECO:0000256" key="4">
    <source>
        <dbReference type="ARBA" id="ARBA00023204"/>
    </source>
</evidence>
<evidence type="ECO:0000256" key="1">
    <source>
        <dbReference type="ARBA" id="ARBA00009232"/>
    </source>
</evidence>
<dbReference type="CDD" id="cd00540">
    <property type="entry name" value="AAG"/>
    <property type="match status" value="1"/>
</dbReference>
<keyword evidence="3 5" id="KW-0378">Hydrolase</keyword>
<dbReference type="FunFam" id="3.10.300.10:FF:000001">
    <property type="entry name" value="Putative 3-methyladenine DNA glycosylase"/>
    <property type="match status" value="1"/>
</dbReference>
<protein>
    <recommendedName>
        <fullName evidence="5">Putative 3-methyladenine DNA glycosylase</fullName>
        <ecNumber evidence="5">3.2.2.-</ecNumber>
    </recommendedName>
</protein>
<evidence type="ECO:0000313" key="6">
    <source>
        <dbReference type="EMBL" id="OHA55460.1"/>
    </source>
</evidence>
<dbReference type="GO" id="GO:0006284">
    <property type="term" value="P:base-excision repair"/>
    <property type="evidence" value="ECO:0007669"/>
    <property type="project" value="InterPro"/>
</dbReference>
<dbReference type="PANTHER" id="PTHR10429:SF0">
    <property type="entry name" value="DNA-3-METHYLADENINE GLYCOSYLASE"/>
    <property type="match status" value="1"/>
</dbReference>